<reference evidence="4 5" key="1">
    <citation type="submission" date="2017-02" db="EMBL/GenBank/DDBJ databases">
        <title>Draft genome of Acidibacillus ferrooxidans Huett2.</title>
        <authorList>
            <person name="Schopf S."/>
        </authorList>
    </citation>
    <scope>NUCLEOTIDE SEQUENCE [LARGE SCALE GENOMIC DNA]</scope>
    <source>
        <strain evidence="4 5">Huett2</strain>
    </source>
</reference>
<accession>A0A1V4EXI4</accession>
<dbReference type="Gene3D" id="3.40.50.1980">
    <property type="entry name" value="Nitrogenase molybdenum iron protein domain"/>
    <property type="match status" value="2"/>
</dbReference>
<dbReference type="InterPro" id="IPR002491">
    <property type="entry name" value="ABC_transptr_periplasmic_BD"/>
</dbReference>
<feature type="transmembrane region" description="Helical" evidence="2">
    <location>
        <begin position="15"/>
        <end position="34"/>
    </location>
</feature>
<name>A0A1V4EXI4_9BACL</name>
<dbReference type="EMBL" id="MWPS01000001">
    <property type="protein sequence ID" value="OPG17601.1"/>
    <property type="molecule type" value="Genomic_DNA"/>
</dbReference>
<dbReference type="InterPro" id="IPR050902">
    <property type="entry name" value="ABC_Transporter_SBP"/>
</dbReference>
<dbReference type="PANTHER" id="PTHR30535">
    <property type="entry name" value="VITAMIN B12-BINDING PROTEIN"/>
    <property type="match status" value="1"/>
</dbReference>
<keyword evidence="2" id="KW-0812">Transmembrane</keyword>
<feature type="domain" description="Fe/B12 periplasmic-binding" evidence="3">
    <location>
        <begin position="107"/>
        <end position="363"/>
    </location>
</feature>
<keyword evidence="2" id="KW-0472">Membrane</keyword>
<dbReference type="GO" id="GO:0071281">
    <property type="term" value="P:cellular response to iron ion"/>
    <property type="evidence" value="ECO:0007669"/>
    <property type="project" value="TreeGrafter"/>
</dbReference>
<dbReference type="PANTHER" id="PTHR30535:SF34">
    <property type="entry name" value="MOLYBDATE-BINDING PROTEIN MOLA"/>
    <property type="match status" value="1"/>
</dbReference>
<dbReference type="Proteomes" id="UP000190229">
    <property type="component" value="Unassembled WGS sequence"/>
</dbReference>
<sequence length="364" mass="39279">MTTPIRYKPTAKLSAIFAMLNMYWGIFSEGVFVLKKGSLTRIASTLALGTSLLGVGLAHAATAHAGKQTTHRAATIARRSSSPQTVYPLTIKDQTGQTVVLKSEPTRIISLTLGNDEALFNMIPIKHLIGVDYTATEATYSHVTQAIVKDHIPVFGSVNGTLNAEAIIKAKPDLVLVADYVNQKVVAQLKNAGIPVYEFNNFNSIANIEQNIQVLGQLVNAQGQATKLIDQMKTNLAWYKAHQPKKKPTVLYDSYNYVSGTNTTANDIILAAGGINAAAKVNGWAQLTAEQVIAMNPDVIVIPDDSGAADTELKTFLANPAFAHLKAVVNHHVYTAPDADLSAVSQFVVWGVRDMRQMILNATK</sequence>
<dbReference type="SUPFAM" id="SSF53807">
    <property type="entry name" value="Helical backbone' metal receptor"/>
    <property type="match status" value="1"/>
</dbReference>
<keyword evidence="2" id="KW-1133">Transmembrane helix</keyword>
<gene>
    <name evidence="4" type="ORF">B2M26_00125</name>
</gene>
<organism evidence="4 5">
    <name type="scientific">Ferroacidibacillus organovorans</name>
    <dbReference type="NCBI Taxonomy" id="1765683"/>
    <lineage>
        <taxon>Bacteria</taxon>
        <taxon>Bacillati</taxon>
        <taxon>Bacillota</taxon>
        <taxon>Bacilli</taxon>
        <taxon>Bacillales</taxon>
        <taxon>Alicyclobacillaceae</taxon>
        <taxon>Ferroacidibacillus</taxon>
    </lineage>
</organism>
<evidence type="ECO:0000313" key="4">
    <source>
        <dbReference type="EMBL" id="OPG17601.1"/>
    </source>
</evidence>
<comment type="similarity">
    <text evidence="1">Belongs to the bacterial solute-binding protein 8 family.</text>
</comment>
<dbReference type="AlphaFoldDB" id="A0A1V4EXI4"/>
<evidence type="ECO:0000259" key="3">
    <source>
        <dbReference type="PROSITE" id="PS50983"/>
    </source>
</evidence>
<feature type="transmembrane region" description="Helical" evidence="2">
    <location>
        <begin position="46"/>
        <end position="66"/>
    </location>
</feature>
<evidence type="ECO:0000313" key="5">
    <source>
        <dbReference type="Proteomes" id="UP000190229"/>
    </source>
</evidence>
<evidence type="ECO:0000256" key="1">
    <source>
        <dbReference type="ARBA" id="ARBA00008814"/>
    </source>
</evidence>
<comment type="caution">
    <text evidence="4">The sequence shown here is derived from an EMBL/GenBank/DDBJ whole genome shotgun (WGS) entry which is preliminary data.</text>
</comment>
<keyword evidence="5" id="KW-1185">Reference proteome</keyword>
<dbReference type="Pfam" id="PF01497">
    <property type="entry name" value="Peripla_BP_2"/>
    <property type="match status" value="1"/>
</dbReference>
<dbReference type="PROSITE" id="PS50983">
    <property type="entry name" value="FE_B12_PBP"/>
    <property type="match status" value="1"/>
</dbReference>
<evidence type="ECO:0000256" key="2">
    <source>
        <dbReference type="SAM" id="Phobius"/>
    </source>
</evidence>
<protein>
    <recommendedName>
        <fullName evidence="3">Fe/B12 periplasmic-binding domain-containing protein</fullName>
    </recommendedName>
</protein>
<proteinExistence type="inferred from homology"/>